<keyword evidence="2" id="KW-1185">Reference proteome</keyword>
<gene>
    <name evidence="1" type="ORF">HJG63_012371</name>
</gene>
<name>A0A7J8F0E5_ROUAE</name>
<accession>A0A7J8F0E5</accession>
<proteinExistence type="predicted"/>
<protein>
    <submittedName>
        <fullName evidence="1">Uncharacterized protein</fullName>
    </submittedName>
</protein>
<organism evidence="1 2">
    <name type="scientific">Rousettus aegyptiacus</name>
    <name type="common">Egyptian fruit bat</name>
    <name type="synonym">Pteropus aegyptiacus</name>
    <dbReference type="NCBI Taxonomy" id="9407"/>
    <lineage>
        <taxon>Eukaryota</taxon>
        <taxon>Metazoa</taxon>
        <taxon>Chordata</taxon>
        <taxon>Craniata</taxon>
        <taxon>Vertebrata</taxon>
        <taxon>Euteleostomi</taxon>
        <taxon>Mammalia</taxon>
        <taxon>Eutheria</taxon>
        <taxon>Laurasiatheria</taxon>
        <taxon>Chiroptera</taxon>
        <taxon>Yinpterochiroptera</taxon>
        <taxon>Pteropodoidea</taxon>
        <taxon>Pteropodidae</taxon>
        <taxon>Rousettinae</taxon>
        <taxon>Rousettus</taxon>
    </lineage>
</organism>
<comment type="caution">
    <text evidence="1">The sequence shown here is derived from an EMBL/GenBank/DDBJ whole genome shotgun (WGS) entry which is preliminary data.</text>
</comment>
<reference evidence="1 2" key="1">
    <citation type="journal article" date="2020" name="Nature">
        <title>Six reference-quality genomes reveal evolution of bat adaptations.</title>
        <authorList>
            <person name="Jebb D."/>
            <person name="Huang Z."/>
            <person name="Pippel M."/>
            <person name="Hughes G.M."/>
            <person name="Lavrichenko K."/>
            <person name="Devanna P."/>
            <person name="Winkler S."/>
            <person name="Jermiin L.S."/>
            <person name="Skirmuntt E.C."/>
            <person name="Katzourakis A."/>
            <person name="Burkitt-Gray L."/>
            <person name="Ray D.A."/>
            <person name="Sullivan K.A.M."/>
            <person name="Roscito J.G."/>
            <person name="Kirilenko B.M."/>
            <person name="Davalos L.M."/>
            <person name="Corthals A.P."/>
            <person name="Power M.L."/>
            <person name="Jones G."/>
            <person name="Ransome R.D."/>
            <person name="Dechmann D.K.N."/>
            <person name="Locatelli A.G."/>
            <person name="Puechmaille S.J."/>
            <person name="Fedrigo O."/>
            <person name="Jarvis E.D."/>
            <person name="Hiller M."/>
            <person name="Vernes S.C."/>
            <person name="Myers E.W."/>
            <person name="Teeling E.C."/>
        </authorList>
    </citation>
    <scope>NUCLEOTIDE SEQUENCE [LARGE SCALE GENOMIC DNA]</scope>
    <source>
        <strain evidence="1">MRouAeg1</strain>
        <tissue evidence="1">Muscle</tissue>
    </source>
</reference>
<sequence length="218" mass="26117">MVKITILPKALNRFNEILIKITSAFSKEIEQKVIRLVWKHKRPQISKTILRKKNESRGITLPNFKLYYKVTVIRTAWYWQQNRHTDQWSRIKSPEVNPHLYGQIIFNKQAISIQRRKESLFNKWCWENWKATYKRMKLDCLSPHAKINSKWIKDLNIQPESIKCIEENIGTKLKDLGLKEDFMNLTSKASRSKMNAWDYKVKRQPLELENVFGKQSLR</sequence>
<dbReference type="EMBL" id="JACASE010000008">
    <property type="protein sequence ID" value="KAF6441228.1"/>
    <property type="molecule type" value="Genomic_DNA"/>
</dbReference>
<dbReference type="AlphaFoldDB" id="A0A7J8F0E5"/>
<evidence type="ECO:0000313" key="2">
    <source>
        <dbReference type="Proteomes" id="UP000593571"/>
    </source>
</evidence>
<dbReference type="PANTHER" id="PTHR19446">
    <property type="entry name" value="REVERSE TRANSCRIPTASES"/>
    <property type="match status" value="1"/>
</dbReference>
<dbReference type="Proteomes" id="UP000593571">
    <property type="component" value="Unassembled WGS sequence"/>
</dbReference>
<evidence type="ECO:0000313" key="1">
    <source>
        <dbReference type="EMBL" id="KAF6441228.1"/>
    </source>
</evidence>